<accession>A0ABQ7EHM4</accession>
<sequence length="152" mass="17234">MNLPRSLEVAATDQLNLPDLSCCFCCLRRKQSSPPQGHNSNRSNVGFDVFTQIGKDVVGRRLDHGLELHWMGDRLVGGKDEKNSAIWCMTSRHTRRNAQGEFVTLTNQDLARLEKTNRQQPRQIDTTMGDHANQNDLTAAMALMQQQMQQLQ</sequence>
<dbReference type="EMBL" id="QGKV02000299">
    <property type="protein sequence ID" value="KAF3596713.1"/>
    <property type="molecule type" value="Genomic_DNA"/>
</dbReference>
<protein>
    <submittedName>
        <fullName evidence="1">Uncharacterized protein</fullName>
    </submittedName>
</protein>
<name>A0ABQ7EHM4_BRACR</name>
<evidence type="ECO:0000313" key="2">
    <source>
        <dbReference type="Proteomes" id="UP000266723"/>
    </source>
</evidence>
<dbReference type="Proteomes" id="UP000266723">
    <property type="component" value="Unassembled WGS sequence"/>
</dbReference>
<keyword evidence="2" id="KW-1185">Reference proteome</keyword>
<proteinExistence type="predicted"/>
<reference evidence="1 2" key="1">
    <citation type="journal article" date="2020" name="BMC Genomics">
        <title>Intraspecific diversification of the crop wild relative Brassica cretica Lam. using demographic model selection.</title>
        <authorList>
            <person name="Kioukis A."/>
            <person name="Michalopoulou V.A."/>
            <person name="Briers L."/>
            <person name="Pirintsos S."/>
            <person name="Studholme D.J."/>
            <person name="Pavlidis P."/>
            <person name="Sarris P.F."/>
        </authorList>
    </citation>
    <scope>NUCLEOTIDE SEQUENCE [LARGE SCALE GENOMIC DNA]</scope>
    <source>
        <strain evidence="2">cv. PFS-1207/04</strain>
    </source>
</reference>
<organism evidence="1 2">
    <name type="scientific">Brassica cretica</name>
    <name type="common">Mustard</name>
    <dbReference type="NCBI Taxonomy" id="69181"/>
    <lineage>
        <taxon>Eukaryota</taxon>
        <taxon>Viridiplantae</taxon>
        <taxon>Streptophyta</taxon>
        <taxon>Embryophyta</taxon>
        <taxon>Tracheophyta</taxon>
        <taxon>Spermatophyta</taxon>
        <taxon>Magnoliopsida</taxon>
        <taxon>eudicotyledons</taxon>
        <taxon>Gunneridae</taxon>
        <taxon>Pentapetalae</taxon>
        <taxon>rosids</taxon>
        <taxon>malvids</taxon>
        <taxon>Brassicales</taxon>
        <taxon>Brassicaceae</taxon>
        <taxon>Brassiceae</taxon>
        <taxon>Brassica</taxon>
    </lineage>
</organism>
<comment type="caution">
    <text evidence="1">The sequence shown here is derived from an EMBL/GenBank/DDBJ whole genome shotgun (WGS) entry which is preliminary data.</text>
</comment>
<evidence type="ECO:0000313" key="1">
    <source>
        <dbReference type="EMBL" id="KAF3596713.1"/>
    </source>
</evidence>
<gene>
    <name evidence="1" type="ORF">DY000_02024743</name>
</gene>